<dbReference type="AlphaFoldDB" id="A0A9P7VFP7"/>
<proteinExistence type="predicted"/>
<name>A0A9P7VFP7_9AGAR</name>
<dbReference type="RefSeq" id="XP_043033369.1">
    <property type="nucleotide sequence ID" value="XM_043178041.1"/>
</dbReference>
<keyword evidence="2" id="KW-1185">Reference proteome</keyword>
<dbReference type="EMBL" id="MU250581">
    <property type="protein sequence ID" value="KAG7439869.1"/>
    <property type="molecule type" value="Genomic_DNA"/>
</dbReference>
<sequence>MSQLFCSVPLLRSVKIAGDFFDELSLPLHQLTTINFKPQRCRTSETSLFYDCIGKGAELESFTFERIYEGPSDVQKFSGPLPEITHTNIRQLSLRYDIPTDLKYCIFPALEDLSLFACLQEQHSGLSCTVHELGMISKFLKHSKPCLRSFAVYRPLALPVFNDIAMGTFTSLTDLVIAINEEMSTEIVQILAEPSFVPCLQRLSLHICCTARSLFEDDSLYDMTISRHKCGLQSLVLSVPDTEALRTYRFPDNSDWKGWLLQVYKLKETGLGVIFSLDKADFFDEEDASNEFANWLNVWTILDRFA</sequence>
<gene>
    <name evidence="1" type="ORF">BT62DRAFT_1013308</name>
</gene>
<dbReference type="GeneID" id="66100328"/>
<reference evidence="1" key="1">
    <citation type="submission" date="2020-11" db="EMBL/GenBank/DDBJ databases">
        <title>Adaptations for nitrogen fixation in a non-lichenized fungal sporocarp promotes dispersal by wood-feeding termites.</title>
        <authorList>
            <consortium name="DOE Joint Genome Institute"/>
            <person name="Koch R.A."/>
            <person name="Yoon G."/>
            <person name="Arayal U."/>
            <person name="Lail K."/>
            <person name="Amirebrahimi M."/>
            <person name="Labutti K."/>
            <person name="Lipzen A."/>
            <person name="Riley R."/>
            <person name="Barry K."/>
            <person name="Henrissat B."/>
            <person name="Grigoriev I.V."/>
            <person name="Herr J.R."/>
            <person name="Aime M.C."/>
        </authorList>
    </citation>
    <scope>NUCLEOTIDE SEQUENCE</scope>
    <source>
        <strain evidence="1">MCA 3950</strain>
    </source>
</reference>
<protein>
    <submittedName>
        <fullName evidence="1">Uncharacterized protein</fullName>
    </submittedName>
</protein>
<evidence type="ECO:0000313" key="1">
    <source>
        <dbReference type="EMBL" id="KAG7439869.1"/>
    </source>
</evidence>
<dbReference type="Proteomes" id="UP000812287">
    <property type="component" value="Unassembled WGS sequence"/>
</dbReference>
<organism evidence="1 2">
    <name type="scientific">Guyanagaster necrorhizus</name>
    <dbReference type="NCBI Taxonomy" id="856835"/>
    <lineage>
        <taxon>Eukaryota</taxon>
        <taxon>Fungi</taxon>
        <taxon>Dikarya</taxon>
        <taxon>Basidiomycota</taxon>
        <taxon>Agaricomycotina</taxon>
        <taxon>Agaricomycetes</taxon>
        <taxon>Agaricomycetidae</taxon>
        <taxon>Agaricales</taxon>
        <taxon>Marasmiineae</taxon>
        <taxon>Physalacriaceae</taxon>
        <taxon>Guyanagaster</taxon>
    </lineage>
</organism>
<dbReference type="OrthoDB" id="3365698at2759"/>
<accession>A0A9P7VFP7</accession>
<evidence type="ECO:0000313" key="2">
    <source>
        <dbReference type="Proteomes" id="UP000812287"/>
    </source>
</evidence>
<comment type="caution">
    <text evidence="1">The sequence shown here is derived from an EMBL/GenBank/DDBJ whole genome shotgun (WGS) entry which is preliminary data.</text>
</comment>